<reference evidence="2 3" key="1">
    <citation type="journal article" date="2019" name="Commun. Biol.">
        <title>The bagworm genome reveals a unique fibroin gene that provides high tensile strength.</title>
        <authorList>
            <person name="Kono N."/>
            <person name="Nakamura H."/>
            <person name="Ohtoshi R."/>
            <person name="Tomita M."/>
            <person name="Numata K."/>
            <person name="Arakawa K."/>
        </authorList>
    </citation>
    <scope>NUCLEOTIDE SEQUENCE [LARGE SCALE GENOMIC DNA]</scope>
</reference>
<proteinExistence type="predicted"/>
<evidence type="ECO:0000313" key="2">
    <source>
        <dbReference type="EMBL" id="GBP07508.1"/>
    </source>
</evidence>
<evidence type="ECO:0000313" key="3">
    <source>
        <dbReference type="Proteomes" id="UP000299102"/>
    </source>
</evidence>
<dbReference type="AlphaFoldDB" id="A0A4C1T223"/>
<sequence length="84" mass="9243">MSCHAPACVGCVRFYGPKNPRWALRTSSIAAHRHGMPSARDDPMDATRWAYRPRNSRGDSAQAESPGGLPEARGSHRLGERLRS</sequence>
<feature type="compositionally biased region" description="Basic and acidic residues" evidence="1">
    <location>
        <begin position="73"/>
        <end position="84"/>
    </location>
</feature>
<keyword evidence="3" id="KW-1185">Reference proteome</keyword>
<protein>
    <submittedName>
        <fullName evidence="2">Uncharacterized protein</fullName>
    </submittedName>
</protein>
<feature type="region of interest" description="Disordered" evidence="1">
    <location>
        <begin position="33"/>
        <end position="84"/>
    </location>
</feature>
<comment type="caution">
    <text evidence="2">The sequence shown here is derived from an EMBL/GenBank/DDBJ whole genome shotgun (WGS) entry which is preliminary data.</text>
</comment>
<dbReference type="EMBL" id="BGZK01000026">
    <property type="protein sequence ID" value="GBP07508.1"/>
    <property type="molecule type" value="Genomic_DNA"/>
</dbReference>
<gene>
    <name evidence="2" type="ORF">EVAR_4853_1</name>
</gene>
<accession>A0A4C1T223</accession>
<dbReference type="Proteomes" id="UP000299102">
    <property type="component" value="Unassembled WGS sequence"/>
</dbReference>
<organism evidence="2 3">
    <name type="scientific">Eumeta variegata</name>
    <name type="common">Bagworm moth</name>
    <name type="synonym">Eumeta japonica</name>
    <dbReference type="NCBI Taxonomy" id="151549"/>
    <lineage>
        <taxon>Eukaryota</taxon>
        <taxon>Metazoa</taxon>
        <taxon>Ecdysozoa</taxon>
        <taxon>Arthropoda</taxon>
        <taxon>Hexapoda</taxon>
        <taxon>Insecta</taxon>
        <taxon>Pterygota</taxon>
        <taxon>Neoptera</taxon>
        <taxon>Endopterygota</taxon>
        <taxon>Lepidoptera</taxon>
        <taxon>Glossata</taxon>
        <taxon>Ditrysia</taxon>
        <taxon>Tineoidea</taxon>
        <taxon>Psychidae</taxon>
        <taxon>Oiketicinae</taxon>
        <taxon>Eumeta</taxon>
    </lineage>
</organism>
<name>A0A4C1T223_EUMVA</name>
<evidence type="ECO:0000256" key="1">
    <source>
        <dbReference type="SAM" id="MobiDB-lite"/>
    </source>
</evidence>